<keyword evidence="2" id="KW-1185">Reference proteome</keyword>
<accession>A0ABP9JHK5</accession>
<evidence type="ECO:0000313" key="1">
    <source>
        <dbReference type="EMBL" id="GAA5032399.1"/>
    </source>
</evidence>
<protein>
    <submittedName>
        <fullName evidence="1">Uncharacterized protein</fullName>
    </submittedName>
</protein>
<organism evidence="1 2">
    <name type="scientific">Terrabacter aeriphilus</name>
    <dbReference type="NCBI Taxonomy" id="515662"/>
    <lineage>
        <taxon>Bacteria</taxon>
        <taxon>Bacillati</taxon>
        <taxon>Actinomycetota</taxon>
        <taxon>Actinomycetes</taxon>
        <taxon>Micrococcales</taxon>
        <taxon>Intrasporangiaceae</taxon>
        <taxon>Terrabacter</taxon>
    </lineage>
</organism>
<dbReference type="EMBL" id="BAABIW010000020">
    <property type="protein sequence ID" value="GAA5032399.1"/>
    <property type="molecule type" value="Genomic_DNA"/>
</dbReference>
<gene>
    <name evidence="1" type="ORF">GCM10023258_31310</name>
</gene>
<comment type="caution">
    <text evidence="1">The sequence shown here is derived from an EMBL/GenBank/DDBJ whole genome shotgun (WGS) entry which is preliminary data.</text>
</comment>
<reference evidence="2" key="1">
    <citation type="journal article" date="2019" name="Int. J. Syst. Evol. Microbiol.">
        <title>The Global Catalogue of Microorganisms (GCM) 10K type strain sequencing project: providing services to taxonomists for standard genome sequencing and annotation.</title>
        <authorList>
            <consortium name="The Broad Institute Genomics Platform"/>
            <consortium name="The Broad Institute Genome Sequencing Center for Infectious Disease"/>
            <person name="Wu L."/>
            <person name="Ma J."/>
        </authorList>
    </citation>
    <scope>NUCLEOTIDE SEQUENCE [LARGE SCALE GENOMIC DNA]</scope>
    <source>
        <strain evidence="2">JCM 17687</strain>
    </source>
</reference>
<proteinExistence type="predicted"/>
<evidence type="ECO:0000313" key="2">
    <source>
        <dbReference type="Proteomes" id="UP001500427"/>
    </source>
</evidence>
<name>A0ABP9JHK5_9MICO</name>
<sequence length="53" mass="5668">MRTALSIGAPMPTATHTIWIGRSVARSGEAKGLGVVLMGPEHRRTEGLDDPRI</sequence>
<dbReference type="Proteomes" id="UP001500427">
    <property type="component" value="Unassembled WGS sequence"/>
</dbReference>